<reference evidence="2 3" key="1">
    <citation type="submission" date="2017-12" db="EMBL/GenBank/DDBJ databases">
        <authorList>
            <person name="Hurst M.R.H."/>
        </authorList>
    </citation>
    <scope>NUCLEOTIDE SEQUENCE [LARGE SCALE GENOMIC DNA]</scope>
    <source>
        <strain evidence="2 3">BM15</strain>
    </source>
</reference>
<dbReference type="InterPro" id="IPR007076">
    <property type="entry name" value="TfoX_N"/>
</dbReference>
<protein>
    <recommendedName>
        <fullName evidence="1">TfoX N-terminal domain-containing protein</fullName>
    </recommendedName>
</protein>
<dbReference type="KEGG" id="paro:CUV01_10250"/>
<organism evidence="2 3">
    <name type="scientific">Paracoccus tegillarcae</name>
    <dbReference type="NCBI Taxonomy" id="1529068"/>
    <lineage>
        <taxon>Bacteria</taxon>
        <taxon>Pseudomonadati</taxon>
        <taxon>Pseudomonadota</taxon>
        <taxon>Alphaproteobacteria</taxon>
        <taxon>Rhodobacterales</taxon>
        <taxon>Paracoccaceae</taxon>
        <taxon>Paracoccus</taxon>
    </lineage>
</organism>
<name>A0A2K9EJZ9_9RHOB</name>
<dbReference type="Gene3D" id="3.30.1460.30">
    <property type="entry name" value="YgaC/TfoX-N like chaperone"/>
    <property type="match status" value="1"/>
</dbReference>
<dbReference type="EMBL" id="CP025408">
    <property type="protein sequence ID" value="AUH35360.1"/>
    <property type="molecule type" value="Genomic_DNA"/>
</dbReference>
<dbReference type="RefSeq" id="WP_101462012.1">
    <property type="nucleotide sequence ID" value="NZ_CP025408.1"/>
</dbReference>
<sequence length="111" mass="11808">MAIDQGAAQMMREDLAALDGISEKKMFGGLGYMRGGHMLTGVVSHGALLYRVGKTRQDVALDLPGVSMMQGNGRTMGGFVILQGDAQADDDLRARLLSMALENAAELPPKE</sequence>
<keyword evidence="3" id="KW-1185">Reference proteome</keyword>
<evidence type="ECO:0000313" key="3">
    <source>
        <dbReference type="Proteomes" id="UP000233742"/>
    </source>
</evidence>
<gene>
    <name evidence="2" type="ORF">CUV01_10250</name>
</gene>
<dbReference type="SUPFAM" id="SSF159894">
    <property type="entry name" value="YgaC/TfoX-N like"/>
    <property type="match status" value="1"/>
</dbReference>
<feature type="domain" description="TfoX N-terminal" evidence="1">
    <location>
        <begin position="14"/>
        <end position="104"/>
    </location>
</feature>
<dbReference type="OrthoDB" id="214902at2"/>
<evidence type="ECO:0000313" key="2">
    <source>
        <dbReference type="EMBL" id="AUH35360.1"/>
    </source>
</evidence>
<dbReference type="Pfam" id="PF04993">
    <property type="entry name" value="TfoX_N"/>
    <property type="match status" value="1"/>
</dbReference>
<proteinExistence type="predicted"/>
<evidence type="ECO:0000259" key="1">
    <source>
        <dbReference type="Pfam" id="PF04993"/>
    </source>
</evidence>
<accession>A0A2K9EJZ9</accession>
<dbReference type="AlphaFoldDB" id="A0A2K9EJZ9"/>
<dbReference type="Proteomes" id="UP000233742">
    <property type="component" value="Chromosome"/>
</dbReference>